<dbReference type="OrthoDB" id="9775268at2"/>
<dbReference type="Gene3D" id="1.20.1250.20">
    <property type="entry name" value="MFS general substrate transporter like domains"/>
    <property type="match status" value="1"/>
</dbReference>
<feature type="transmembrane region" description="Helical" evidence="7">
    <location>
        <begin position="305"/>
        <end position="330"/>
    </location>
</feature>
<dbReference type="PANTHER" id="PTHR43266">
    <property type="entry name" value="MACROLIDE-EFFLUX PROTEIN"/>
    <property type="match status" value="1"/>
</dbReference>
<dbReference type="PANTHER" id="PTHR43266:SF2">
    <property type="entry name" value="MAJOR FACILITATOR SUPERFAMILY (MFS) PROFILE DOMAIN-CONTAINING PROTEIN"/>
    <property type="match status" value="1"/>
</dbReference>
<dbReference type="SUPFAM" id="SSF103473">
    <property type="entry name" value="MFS general substrate transporter"/>
    <property type="match status" value="1"/>
</dbReference>
<name>A0A4R3L7G1_9BACL</name>
<reference evidence="8 9" key="1">
    <citation type="submission" date="2019-03" db="EMBL/GenBank/DDBJ databases">
        <title>Genomic Encyclopedia of Type Strains, Phase IV (KMG-IV): sequencing the most valuable type-strain genomes for metagenomic binning, comparative biology and taxonomic classification.</title>
        <authorList>
            <person name="Goeker M."/>
        </authorList>
    </citation>
    <scope>NUCLEOTIDE SEQUENCE [LARGE SCALE GENOMIC DNA]</scope>
    <source>
        <strain evidence="8 9">DSM 45707</strain>
    </source>
</reference>
<feature type="transmembrane region" description="Helical" evidence="7">
    <location>
        <begin position="141"/>
        <end position="163"/>
    </location>
</feature>
<dbReference type="InterPro" id="IPR011701">
    <property type="entry name" value="MFS"/>
</dbReference>
<feature type="transmembrane region" description="Helical" evidence="7">
    <location>
        <begin position="169"/>
        <end position="188"/>
    </location>
</feature>
<dbReference type="Proteomes" id="UP000294937">
    <property type="component" value="Unassembled WGS sequence"/>
</dbReference>
<evidence type="ECO:0000256" key="1">
    <source>
        <dbReference type="ARBA" id="ARBA00004651"/>
    </source>
</evidence>
<comment type="caution">
    <text evidence="8">The sequence shown here is derived from an EMBL/GenBank/DDBJ whole genome shotgun (WGS) entry which is preliminary data.</text>
</comment>
<dbReference type="GO" id="GO:0005886">
    <property type="term" value="C:plasma membrane"/>
    <property type="evidence" value="ECO:0007669"/>
    <property type="project" value="UniProtKB-SubCell"/>
</dbReference>
<dbReference type="GO" id="GO:0022857">
    <property type="term" value="F:transmembrane transporter activity"/>
    <property type="evidence" value="ECO:0007669"/>
    <property type="project" value="InterPro"/>
</dbReference>
<feature type="transmembrane region" description="Helical" evidence="7">
    <location>
        <begin position="252"/>
        <end position="274"/>
    </location>
</feature>
<keyword evidence="2" id="KW-0813">Transport</keyword>
<evidence type="ECO:0000256" key="4">
    <source>
        <dbReference type="ARBA" id="ARBA00022692"/>
    </source>
</evidence>
<evidence type="ECO:0000256" key="3">
    <source>
        <dbReference type="ARBA" id="ARBA00022475"/>
    </source>
</evidence>
<keyword evidence="6 7" id="KW-0472">Membrane</keyword>
<organism evidence="8 9">
    <name type="scientific">Hazenella coriacea</name>
    <dbReference type="NCBI Taxonomy" id="1179467"/>
    <lineage>
        <taxon>Bacteria</taxon>
        <taxon>Bacillati</taxon>
        <taxon>Bacillota</taxon>
        <taxon>Bacilli</taxon>
        <taxon>Bacillales</taxon>
        <taxon>Thermoactinomycetaceae</taxon>
        <taxon>Hazenella</taxon>
    </lineage>
</organism>
<comment type="subcellular location">
    <subcellularLocation>
        <location evidence="1">Cell membrane</location>
        <topology evidence="1">Multi-pass membrane protein</topology>
    </subcellularLocation>
</comment>
<proteinExistence type="predicted"/>
<feature type="transmembrane region" description="Helical" evidence="7">
    <location>
        <begin position="102"/>
        <end position="120"/>
    </location>
</feature>
<keyword evidence="3" id="KW-1003">Cell membrane</keyword>
<feature type="transmembrane region" description="Helical" evidence="7">
    <location>
        <begin position="43"/>
        <end position="68"/>
    </location>
</feature>
<dbReference type="InterPro" id="IPR036259">
    <property type="entry name" value="MFS_trans_sf"/>
</dbReference>
<keyword evidence="5 7" id="KW-1133">Transmembrane helix</keyword>
<evidence type="ECO:0000256" key="2">
    <source>
        <dbReference type="ARBA" id="ARBA00022448"/>
    </source>
</evidence>
<feature type="transmembrane region" description="Helical" evidence="7">
    <location>
        <begin position="394"/>
        <end position="416"/>
    </location>
</feature>
<dbReference type="Pfam" id="PF07690">
    <property type="entry name" value="MFS_1"/>
    <property type="match status" value="1"/>
</dbReference>
<feature type="transmembrane region" description="Helical" evidence="7">
    <location>
        <begin position="220"/>
        <end position="246"/>
    </location>
</feature>
<dbReference type="EMBL" id="SMAG01000004">
    <property type="protein sequence ID" value="TCS94144.1"/>
    <property type="molecule type" value="Genomic_DNA"/>
</dbReference>
<accession>A0A4R3L7G1</accession>
<dbReference type="CDD" id="cd06173">
    <property type="entry name" value="MFS_MefA_like"/>
    <property type="match status" value="1"/>
</dbReference>
<keyword evidence="4 7" id="KW-0812">Transmembrane</keyword>
<feature type="transmembrane region" description="Helical" evidence="7">
    <location>
        <begin position="342"/>
        <end position="374"/>
    </location>
</feature>
<protein>
    <submittedName>
        <fullName evidence="8">MFS transporter</fullName>
    </submittedName>
</protein>
<dbReference type="AlphaFoldDB" id="A0A4R3L7G1"/>
<feature type="transmembrane region" description="Helical" evidence="7">
    <location>
        <begin position="281"/>
        <end position="299"/>
    </location>
</feature>
<evidence type="ECO:0000256" key="7">
    <source>
        <dbReference type="SAM" id="Phobius"/>
    </source>
</evidence>
<feature type="transmembrane region" description="Helical" evidence="7">
    <location>
        <begin position="75"/>
        <end position="96"/>
    </location>
</feature>
<evidence type="ECO:0000256" key="6">
    <source>
        <dbReference type="ARBA" id="ARBA00023136"/>
    </source>
</evidence>
<feature type="transmembrane region" description="Helical" evidence="7">
    <location>
        <begin position="12"/>
        <end position="37"/>
    </location>
</feature>
<sequence>MNNSVKSFRKFLLLWSGQLISTIGNGLTSFGLGIYVFQQTGQASAMGLVTLLAFMPSLLLSSYAGVLADRYDRRLLMVLGDSLSAIGLFFILICMLRGEAQLWQICVGVTISSVFSSLLDPAYKATVTDLLTKEQYTKASGLVQLAGSAKFLISPVIAGFLLTVTDIKLLLIIDICTFFITVITTLTVRRGLVSKTYEQTKPFVQEFKEGWYAVSKNSGVLVLVIITSVLTFFLGFIETLSIPMLLAFTDSSVIGTIETIVASGMLVSSVIIGFLPIKSGYVKILSISLFCVGIFMAGFGFRENIVLICISGFLFFAMMPFANVSLDFLVRTNIDNSVQGRAWALIGIISQLGFVAAYALSGILADFVFTPLLVDGGLLADSVGKIIGTGSGRGTGLLIIIAGILLSVTSVILYNLKSIKRLENRGDLCITE</sequence>
<evidence type="ECO:0000313" key="9">
    <source>
        <dbReference type="Proteomes" id="UP000294937"/>
    </source>
</evidence>
<evidence type="ECO:0000313" key="8">
    <source>
        <dbReference type="EMBL" id="TCS94144.1"/>
    </source>
</evidence>
<dbReference type="RefSeq" id="WP_131924973.1">
    <property type="nucleotide sequence ID" value="NZ_SMAG01000004.1"/>
</dbReference>
<keyword evidence="9" id="KW-1185">Reference proteome</keyword>
<evidence type="ECO:0000256" key="5">
    <source>
        <dbReference type="ARBA" id="ARBA00022989"/>
    </source>
</evidence>
<gene>
    <name evidence="8" type="ORF">EDD58_10410</name>
</gene>